<dbReference type="OrthoDB" id="8772544at2"/>
<feature type="transmembrane region" description="Helical" evidence="12">
    <location>
        <begin position="332"/>
        <end position="350"/>
    </location>
</feature>
<keyword evidence="8" id="KW-0862">Zinc</keyword>
<keyword evidence="4" id="KW-0645">Protease</keyword>
<evidence type="ECO:0000256" key="8">
    <source>
        <dbReference type="ARBA" id="ARBA00022833"/>
    </source>
</evidence>
<comment type="similarity">
    <text evidence="3">Belongs to the peptidase M50B family.</text>
</comment>
<feature type="domain" description="Peptidase M50" evidence="13">
    <location>
        <begin position="233"/>
        <end position="269"/>
    </location>
</feature>
<evidence type="ECO:0000313" key="15">
    <source>
        <dbReference type="Proteomes" id="UP000002171"/>
    </source>
</evidence>
<feature type="domain" description="Peptidase M50" evidence="13">
    <location>
        <begin position="154"/>
        <end position="229"/>
    </location>
</feature>
<dbReference type="PANTHER" id="PTHR39188">
    <property type="entry name" value="MEMBRANE-ASSOCIATED ZINC METALLOPROTEASE M50B"/>
    <property type="match status" value="1"/>
</dbReference>
<evidence type="ECO:0000256" key="4">
    <source>
        <dbReference type="ARBA" id="ARBA00022670"/>
    </source>
</evidence>
<dbReference type="PANTHER" id="PTHR39188:SF3">
    <property type="entry name" value="STAGE IV SPORULATION PROTEIN FB"/>
    <property type="match status" value="1"/>
</dbReference>
<dbReference type="EMBL" id="AAOW01000015">
    <property type="protein sequence ID" value="EAR60629.1"/>
    <property type="molecule type" value="Genomic_DNA"/>
</dbReference>
<evidence type="ECO:0000256" key="2">
    <source>
        <dbReference type="ARBA" id="ARBA00004141"/>
    </source>
</evidence>
<dbReference type="GO" id="GO:0008237">
    <property type="term" value="F:metallopeptidase activity"/>
    <property type="evidence" value="ECO:0007669"/>
    <property type="project" value="UniProtKB-KW"/>
</dbReference>
<keyword evidence="15" id="KW-1185">Reference proteome</keyword>
<evidence type="ECO:0000256" key="10">
    <source>
        <dbReference type="ARBA" id="ARBA00023049"/>
    </source>
</evidence>
<dbReference type="Pfam" id="PF02163">
    <property type="entry name" value="Peptidase_M50"/>
    <property type="match status" value="2"/>
</dbReference>
<dbReference type="CDD" id="cd06160">
    <property type="entry name" value="S2P-M50_like_2"/>
    <property type="match status" value="1"/>
</dbReference>
<name>A0A7U8C3M5_NEPCE</name>
<evidence type="ECO:0000256" key="6">
    <source>
        <dbReference type="ARBA" id="ARBA00022723"/>
    </source>
</evidence>
<protein>
    <submittedName>
        <fullName evidence="14">Peptidase, M50 family protein</fullName>
    </submittedName>
</protein>
<reference evidence="14 15" key="1">
    <citation type="submission" date="2006-02" db="EMBL/GenBank/DDBJ databases">
        <authorList>
            <person name="Pinhassi J."/>
            <person name="Pedros-Alio C."/>
            <person name="Ferriera S."/>
            <person name="Johnson J."/>
            <person name="Kravitz S."/>
            <person name="Halpern A."/>
            <person name="Remington K."/>
            <person name="Beeson K."/>
            <person name="Tran B."/>
            <person name="Rogers Y.-H."/>
            <person name="Friedman R."/>
            <person name="Venter J.C."/>
        </authorList>
    </citation>
    <scope>NUCLEOTIDE SEQUENCE [LARGE SCALE GENOMIC DNA]</scope>
    <source>
        <strain evidence="14 15">MED92</strain>
    </source>
</reference>
<evidence type="ECO:0000256" key="12">
    <source>
        <dbReference type="SAM" id="Phobius"/>
    </source>
</evidence>
<proteinExistence type="inferred from homology"/>
<keyword evidence="6" id="KW-0479">Metal-binding</keyword>
<evidence type="ECO:0000313" key="14">
    <source>
        <dbReference type="EMBL" id="EAR60629.1"/>
    </source>
</evidence>
<evidence type="ECO:0000256" key="1">
    <source>
        <dbReference type="ARBA" id="ARBA00001947"/>
    </source>
</evidence>
<feature type="transmembrane region" description="Helical" evidence="12">
    <location>
        <begin position="234"/>
        <end position="254"/>
    </location>
</feature>
<comment type="cofactor">
    <cofactor evidence="1">
        <name>Zn(2+)</name>
        <dbReference type="ChEBI" id="CHEBI:29105"/>
    </cofactor>
</comment>
<feature type="transmembrane region" description="Helical" evidence="12">
    <location>
        <begin position="294"/>
        <end position="312"/>
    </location>
</feature>
<comment type="caution">
    <text evidence="14">The sequence shown here is derived from an EMBL/GenBank/DDBJ whole genome shotgun (WGS) entry which is preliminary data.</text>
</comment>
<evidence type="ECO:0000256" key="3">
    <source>
        <dbReference type="ARBA" id="ARBA00007931"/>
    </source>
</evidence>
<dbReference type="InterPro" id="IPR008915">
    <property type="entry name" value="Peptidase_M50"/>
</dbReference>
<gene>
    <name evidence="14" type="ORF">MED92_09501</name>
</gene>
<feature type="transmembrane region" description="Helical" evidence="12">
    <location>
        <begin position="266"/>
        <end position="288"/>
    </location>
</feature>
<evidence type="ECO:0000256" key="11">
    <source>
        <dbReference type="ARBA" id="ARBA00023136"/>
    </source>
</evidence>
<evidence type="ECO:0000256" key="9">
    <source>
        <dbReference type="ARBA" id="ARBA00022989"/>
    </source>
</evidence>
<keyword evidence="5 12" id="KW-0812">Transmembrane</keyword>
<feature type="transmembrane region" description="Helical" evidence="12">
    <location>
        <begin position="206"/>
        <end position="228"/>
    </location>
</feature>
<evidence type="ECO:0000256" key="7">
    <source>
        <dbReference type="ARBA" id="ARBA00022801"/>
    </source>
</evidence>
<dbReference type="GO" id="GO:0006508">
    <property type="term" value="P:proteolysis"/>
    <property type="evidence" value="ECO:0007669"/>
    <property type="project" value="UniProtKB-KW"/>
</dbReference>
<organism evidence="14 15">
    <name type="scientific">Neptuniibacter caesariensis</name>
    <dbReference type="NCBI Taxonomy" id="207954"/>
    <lineage>
        <taxon>Bacteria</taxon>
        <taxon>Pseudomonadati</taxon>
        <taxon>Pseudomonadota</taxon>
        <taxon>Gammaproteobacteria</taxon>
        <taxon>Oceanospirillales</taxon>
        <taxon>Oceanospirillaceae</taxon>
        <taxon>Neptuniibacter</taxon>
    </lineage>
</organism>
<evidence type="ECO:0000256" key="5">
    <source>
        <dbReference type="ARBA" id="ARBA00022692"/>
    </source>
</evidence>
<feature type="transmembrane region" description="Helical" evidence="12">
    <location>
        <begin position="136"/>
        <end position="165"/>
    </location>
</feature>
<comment type="subcellular location">
    <subcellularLocation>
        <location evidence="2">Membrane</location>
        <topology evidence="2">Multi-pass membrane protein</topology>
    </subcellularLocation>
</comment>
<dbReference type="GO" id="GO:0046872">
    <property type="term" value="F:metal ion binding"/>
    <property type="evidence" value="ECO:0007669"/>
    <property type="project" value="UniProtKB-KW"/>
</dbReference>
<keyword evidence="10" id="KW-0482">Metalloprotease</keyword>
<keyword evidence="9 12" id="KW-1133">Transmembrane helix</keyword>
<dbReference type="AlphaFoldDB" id="A0A7U8C3M5"/>
<accession>A0A7U8C3M5</accession>
<dbReference type="GO" id="GO:0016020">
    <property type="term" value="C:membrane"/>
    <property type="evidence" value="ECO:0007669"/>
    <property type="project" value="UniProtKB-SubCell"/>
</dbReference>
<dbReference type="Proteomes" id="UP000002171">
    <property type="component" value="Unassembled WGS sequence"/>
</dbReference>
<keyword evidence="7" id="KW-0378">Hydrolase</keyword>
<evidence type="ECO:0000259" key="13">
    <source>
        <dbReference type="Pfam" id="PF02163"/>
    </source>
</evidence>
<keyword evidence="11 12" id="KW-0472">Membrane</keyword>
<sequence>MQLLRIDCLGKELRLEASMAGWQALYWDNQLVSQISASANSSDSFQHRFHLAAQAEGIDEPQQIECILQVNLKWQPFQLEYRLLVDDQLLGDGTATEQDIESQTVVNRVKQPTKFSILGLGSLALKLFKSAKVVKVLFAAGSLAAYSWLFSLEFAIALILCLVFHEYGHVRAMKRFGLKTKGIYLIPFVGGLALSEDRINTRWQDVYISIMGPCYGLFLSFICLLIYWFTEIELFAGLAAFNALLNLFNLLPVLPLDGGHVLKSIAFSVNSLFGLIICVIGAIAGVAISYTFGLALLGFLLAVGSIEILLEWKRRHYSELLPLDRYGQIVSACWYFATVGGLSWIIWYLGQGENSALSLPLRILGS</sequence>
<dbReference type="RefSeq" id="WP_007019568.1">
    <property type="nucleotide sequence ID" value="NZ_CH724125.1"/>
</dbReference>